<name>A0A9D1CSB1_9FIRM</name>
<evidence type="ECO:0008006" key="3">
    <source>
        <dbReference type="Google" id="ProtNLM"/>
    </source>
</evidence>
<dbReference type="InterPro" id="IPR017853">
    <property type="entry name" value="GH"/>
</dbReference>
<reference evidence="1" key="1">
    <citation type="submission" date="2020-10" db="EMBL/GenBank/DDBJ databases">
        <authorList>
            <person name="Gilroy R."/>
        </authorList>
    </citation>
    <scope>NUCLEOTIDE SEQUENCE</scope>
    <source>
        <strain evidence="1">ChiBcolR7-354</strain>
    </source>
</reference>
<dbReference type="SUPFAM" id="SSF51445">
    <property type="entry name" value="(Trans)glycosidases"/>
    <property type="match status" value="1"/>
</dbReference>
<organism evidence="1 2">
    <name type="scientific">Candidatus Scatomorpha intestinavium</name>
    <dbReference type="NCBI Taxonomy" id="2840922"/>
    <lineage>
        <taxon>Bacteria</taxon>
        <taxon>Bacillati</taxon>
        <taxon>Bacillota</taxon>
        <taxon>Clostridia</taxon>
        <taxon>Eubacteriales</taxon>
        <taxon>Candidatus Scatomorpha</taxon>
    </lineage>
</organism>
<gene>
    <name evidence="1" type="ORF">IAB77_04110</name>
</gene>
<sequence>DGCRINTPGVVEGNWRWRLLPGELTSKLAKDIRELTARYGRLNPRAPQPKKREAKEK</sequence>
<dbReference type="AlphaFoldDB" id="A0A9D1CSB1"/>
<dbReference type="Gene3D" id="3.20.20.80">
    <property type="entry name" value="Glycosidases"/>
    <property type="match status" value="1"/>
</dbReference>
<comment type="caution">
    <text evidence="1">The sequence shown here is derived from an EMBL/GenBank/DDBJ whole genome shotgun (WGS) entry which is preliminary data.</text>
</comment>
<feature type="non-terminal residue" evidence="1">
    <location>
        <position position="1"/>
    </location>
</feature>
<reference evidence="1" key="2">
    <citation type="journal article" date="2021" name="PeerJ">
        <title>Extensive microbial diversity within the chicken gut microbiome revealed by metagenomics and culture.</title>
        <authorList>
            <person name="Gilroy R."/>
            <person name="Ravi A."/>
            <person name="Getino M."/>
            <person name="Pursley I."/>
            <person name="Horton D.L."/>
            <person name="Alikhan N.F."/>
            <person name="Baker D."/>
            <person name="Gharbi K."/>
            <person name="Hall N."/>
            <person name="Watson M."/>
            <person name="Adriaenssens E.M."/>
            <person name="Foster-Nyarko E."/>
            <person name="Jarju S."/>
            <person name="Secka A."/>
            <person name="Antonio M."/>
            <person name="Oren A."/>
            <person name="Chaudhuri R.R."/>
            <person name="La Ragione R."/>
            <person name="Hildebrand F."/>
            <person name="Pallen M.J."/>
        </authorList>
    </citation>
    <scope>NUCLEOTIDE SEQUENCE</scope>
    <source>
        <strain evidence="1">ChiBcolR7-354</strain>
    </source>
</reference>
<protein>
    <recommendedName>
        <fullName evidence="3">4-alpha-glucanotransferase</fullName>
    </recommendedName>
</protein>
<evidence type="ECO:0000313" key="1">
    <source>
        <dbReference type="EMBL" id="HIQ78426.1"/>
    </source>
</evidence>
<evidence type="ECO:0000313" key="2">
    <source>
        <dbReference type="Proteomes" id="UP000824262"/>
    </source>
</evidence>
<dbReference type="Proteomes" id="UP000824262">
    <property type="component" value="Unassembled WGS sequence"/>
</dbReference>
<dbReference type="EMBL" id="DVGA01000042">
    <property type="protein sequence ID" value="HIQ78426.1"/>
    <property type="molecule type" value="Genomic_DNA"/>
</dbReference>
<accession>A0A9D1CSB1</accession>
<proteinExistence type="predicted"/>